<evidence type="ECO:0000256" key="2">
    <source>
        <dbReference type="SAM" id="Phobius"/>
    </source>
</evidence>
<dbReference type="PANTHER" id="PTHR43738">
    <property type="entry name" value="ABC TRANSPORTER, MEMBRANE PROTEIN"/>
    <property type="match status" value="1"/>
</dbReference>
<keyword evidence="4" id="KW-1185">Reference proteome</keyword>
<dbReference type="PANTHER" id="PTHR43738:SF1">
    <property type="entry name" value="HEMIN TRANSPORT SYSTEM PERMEASE PROTEIN HRTB-RELATED"/>
    <property type="match status" value="1"/>
</dbReference>
<protein>
    <recommendedName>
        <fullName evidence="5">ABC transporter permease</fullName>
    </recommendedName>
</protein>
<evidence type="ECO:0008006" key="5">
    <source>
        <dbReference type="Google" id="ProtNLM"/>
    </source>
</evidence>
<feature type="transmembrane region" description="Helical" evidence="2">
    <location>
        <begin position="274"/>
        <end position="296"/>
    </location>
</feature>
<feature type="transmembrane region" description="Helical" evidence="2">
    <location>
        <begin position="232"/>
        <end position="254"/>
    </location>
</feature>
<feature type="transmembrane region" description="Helical" evidence="2">
    <location>
        <begin position="15"/>
        <end position="39"/>
    </location>
</feature>
<name>A0A0R2CT59_9LACO</name>
<dbReference type="InterPro" id="IPR051125">
    <property type="entry name" value="ABC-4/HrtB_transporter"/>
</dbReference>
<dbReference type="AlphaFoldDB" id="A0A0R2CT59"/>
<evidence type="ECO:0000313" key="3">
    <source>
        <dbReference type="EMBL" id="KRM94565.1"/>
    </source>
</evidence>
<feature type="transmembrane region" description="Helical" evidence="2">
    <location>
        <begin position="316"/>
        <end position="337"/>
    </location>
</feature>
<comment type="caution">
    <text evidence="3">The sequence shown here is derived from an EMBL/GenBank/DDBJ whole genome shotgun (WGS) entry which is preliminary data.</text>
</comment>
<proteinExistence type="predicted"/>
<dbReference type="EMBL" id="AYZR01000004">
    <property type="protein sequence ID" value="KRM94565.1"/>
    <property type="molecule type" value="Genomic_DNA"/>
</dbReference>
<dbReference type="Proteomes" id="UP000051256">
    <property type="component" value="Unassembled WGS sequence"/>
</dbReference>
<evidence type="ECO:0000313" key="4">
    <source>
        <dbReference type="Proteomes" id="UP000051256"/>
    </source>
</evidence>
<evidence type="ECO:0000256" key="1">
    <source>
        <dbReference type="ARBA" id="ARBA00022448"/>
    </source>
</evidence>
<reference evidence="3 4" key="1">
    <citation type="journal article" date="2015" name="Genome Announc.">
        <title>Expanding the biotechnology potential of lactobacilli through comparative genomics of 213 strains and associated genera.</title>
        <authorList>
            <person name="Sun Z."/>
            <person name="Harris H.M."/>
            <person name="McCann A."/>
            <person name="Guo C."/>
            <person name="Argimon S."/>
            <person name="Zhang W."/>
            <person name="Yang X."/>
            <person name="Jeffery I.B."/>
            <person name="Cooney J.C."/>
            <person name="Kagawa T.F."/>
            <person name="Liu W."/>
            <person name="Song Y."/>
            <person name="Salvetti E."/>
            <person name="Wrobel A."/>
            <person name="Rasinkangas P."/>
            <person name="Parkhill J."/>
            <person name="Rea M.C."/>
            <person name="O'Sullivan O."/>
            <person name="Ritari J."/>
            <person name="Douillard F.P."/>
            <person name="Paul Ross R."/>
            <person name="Yang R."/>
            <person name="Briner A.E."/>
            <person name="Felis G.E."/>
            <person name="de Vos W.M."/>
            <person name="Barrangou R."/>
            <person name="Klaenhammer T.R."/>
            <person name="Caufield P.W."/>
            <person name="Cui Y."/>
            <person name="Zhang H."/>
            <person name="O'Toole P.W."/>
        </authorList>
    </citation>
    <scope>NUCLEOTIDE SEQUENCE [LARGE SCALE GENOMIC DNA]</scope>
    <source>
        <strain evidence="3 4">DSM 24302</strain>
    </source>
</reference>
<dbReference type="STRING" id="1423802.FC56_GL001524"/>
<keyword evidence="2" id="KW-0472">Membrane</keyword>
<dbReference type="PATRIC" id="fig|1423802.4.peg.1545"/>
<keyword evidence="2" id="KW-1133">Transmembrane helix</keyword>
<dbReference type="RefSeq" id="WP_056977836.1">
    <property type="nucleotide sequence ID" value="NZ_AYZR01000004.1"/>
</dbReference>
<accession>A0A0R2CT59</accession>
<organism evidence="3 4">
    <name type="scientific">Lentilactobacillus senioris DSM 24302 = JCM 17472</name>
    <dbReference type="NCBI Taxonomy" id="1423802"/>
    <lineage>
        <taxon>Bacteria</taxon>
        <taxon>Bacillati</taxon>
        <taxon>Bacillota</taxon>
        <taxon>Bacilli</taxon>
        <taxon>Lactobacillales</taxon>
        <taxon>Lactobacillaceae</taxon>
        <taxon>Lentilactobacillus</taxon>
    </lineage>
</organism>
<keyword evidence="2" id="KW-0812">Transmembrane</keyword>
<keyword evidence="1" id="KW-0813">Transport</keyword>
<sequence>MYLATHELKANKGRYGLVILMLFLIAYLIYFLTGLAYGLASNNRLAVDQWDANRVSISKYADSNLAASTLSGINLKQLNSNQAPVGEMNAVATLNGGDDNIDATIFGINFQSFIKPKLVKGHQVRSNNQVVVDEQFNDGKVKLGDRLKINGSKQRYRVVGLTQDNLYGTLPVVFTTLQTYNQLKYTNANAGNISGIVYKKQSDIKRITNAEVITPKTLINNIPGYSAQNSTFSLMIGSLFVIVLFIVGIFMYILTVQKISVYGIMRAQGISSRILVNSIVAQALILGIIGIGLGLIANQLTVLVLPAAIPYANNGLLVGGFSIGLLIMVVLGSIFSIRQILKIDPISAIGGTA</sequence>
<gene>
    <name evidence="3" type="ORF">FC56_GL001524</name>
</gene>